<gene>
    <name evidence="2" type="ORF">LR48_Vigan02g092600</name>
</gene>
<reference evidence="3" key="1">
    <citation type="journal article" date="2015" name="Proc. Natl. Acad. Sci. U.S.A.">
        <title>Genome sequencing of adzuki bean (Vigna angularis) provides insight into high starch and low fat accumulation and domestication.</title>
        <authorList>
            <person name="Yang K."/>
            <person name="Tian Z."/>
            <person name="Chen C."/>
            <person name="Luo L."/>
            <person name="Zhao B."/>
            <person name="Wang Z."/>
            <person name="Yu L."/>
            <person name="Li Y."/>
            <person name="Sun Y."/>
            <person name="Li W."/>
            <person name="Chen Y."/>
            <person name="Li Y."/>
            <person name="Zhang Y."/>
            <person name="Ai D."/>
            <person name="Zhao J."/>
            <person name="Shang C."/>
            <person name="Ma Y."/>
            <person name="Wu B."/>
            <person name="Wang M."/>
            <person name="Gao L."/>
            <person name="Sun D."/>
            <person name="Zhang P."/>
            <person name="Guo F."/>
            <person name="Wang W."/>
            <person name="Li Y."/>
            <person name="Wang J."/>
            <person name="Varshney R.K."/>
            <person name="Wang J."/>
            <person name="Ling H.Q."/>
            <person name="Wan P."/>
        </authorList>
    </citation>
    <scope>NUCLEOTIDE SEQUENCE</scope>
    <source>
        <strain evidence="3">cv. Jingnong 6</strain>
    </source>
</reference>
<sequence length="164" mass="18586">MQDTVRTRSNKSFEPLLEGLENSRRPQRKRPSRVPSLERISQVLQSDQESMDNNEDRQTLADYATVVGPYHFNSIAKPMVNATSMEMKPPLIHLVKRNQFNGLSNESPYEHLTTFNEICNTMKLNGDNGLTLFPEITFCIPLTTLHLPDQVLEASCRGPSNLIA</sequence>
<organism evidence="2 3">
    <name type="scientific">Phaseolus angularis</name>
    <name type="common">Azuki bean</name>
    <name type="synonym">Vigna angularis</name>
    <dbReference type="NCBI Taxonomy" id="3914"/>
    <lineage>
        <taxon>Eukaryota</taxon>
        <taxon>Viridiplantae</taxon>
        <taxon>Streptophyta</taxon>
        <taxon>Embryophyta</taxon>
        <taxon>Tracheophyta</taxon>
        <taxon>Spermatophyta</taxon>
        <taxon>Magnoliopsida</taxon>
        <taxon>eudicotyledons</taxon>
        <taxon>Gunneridae</taxon>
        <taxon>Pentapetalae</taxon>
        <taxon>rosids</taxon>
        <taxon>fabids</taxon>
        <taxon>Fabales</taxon>
        <taxon>Fabaceae</taxon>
        <taxon>Papilionoideae</taxon>
        <taxon>50 kb inversion clade</taxon>
        <taxon>NPAAA clade</taxon>
        <taxon>indigoferoid/millettioid clade</taxon>
        <taxon>Phaseoleae</taxon>
        <taxon>Vigna</taxon>
    </lineage>
</organism>
<evidence type="ECO:0000313" key="2">
    <source>
        <dbReference type="EMBL" id="KOM34776.1"/>
    </source>
</evidence>
<proteinExistence type="predicted"/>
<evidence type="ECO:0000256" key="1">
    <source>
        <dbReference type="SAM" id="MobiDB-lite"/>
    </source>
</evidence>
<dbReference type="EMBL" id="CM003372">
    <property type="protein sequence ID" value="KOM34776.1"/>
    <property type="molecule type" value="Genomic_DNA"/>
</dbReference>
<accession>A0A0L9TWA5</accession>
<feature type="region of interest" description="Disordered" evidence="1">
    <location>
        <begin position="1"/>
        <end position="40"/>
    </location>
</feature>
<evidence type="ECO:0000313" key="3">
    <source>
        <dbReference type="Proteomes" id="UP000053144"/>
    </source>
</evidence>
<dbReference type="Gramene" id="KOM34776">
    <property type="protein sequence ID" value="KOM34776"/>
    <property type="gene ID" value="LR48_Vigan02g092600"/>
</dbReference>
<dbReference type="Proteomes" id="UP000053144">
    <property type="component" value="Chromosome 2"/>
</dbReference>
<protein>
    <submittedName>
        <fullName evidence="2">Uncharacterized protein</fullName>
    </submittedName>
</protein>
<dbReference type="AlphaFoldDB" id="A0A0L9TWA5"/>
<name>A0A0L9TWA5_PHAAN</name>